<feature type="compositionally biased region" description="Basic residues" evidence="2">
    <location>
        <begin position="14"/>
        <end position="27"/>
    </location>
</feature>
<dbReference type="GeneID" id="111300250"/>
<reference evidence="4" key="1">
    <citation type="submission" date="2025-08" db="UniProtKB">
        <authorList>
            <consortium name="RefSeq"/>
        </authorList>
    </citation>
    <scope>IDENTIFICATION</scope>
    <source>
        <tissue evidence="4">Fruit stalk</tissue>
    </source>
</reference>
<accession>A0A6P5ZGZ8</accession>
<protein>
    <submittedName>
        <fullName evidence="4">Uncharacterized protein LOC111300250</fullName>
    </submittedName>
</protein>
<evidence type="ECO:0000313" key="3">
    <source>
        <dbReference type="Proteomes" id="UP000515121"/>
    </source>
</evidence>
<dbReference type="OrthoDB" id="993548at2759"/>
<dbReference type="RefSeq" id="XP_022751621.1">
    <property type="nucleotide sequence ID" value="XM_022895886.1"/>
</dbReference>
<dbReference type="AlphaFoldDB" id="A0A6P5ZGZ8"/>
<dbReference type="Proteomes" id="UP000515121">
    <property type="component" value="Unplaced"/>
</dbReference>
<dbReference type="KEGG" id="dzi:111300250"/>
<dbReference type="PANTHER" id="PTHR48248">
    <property type="entry name" value="UVR DOMAIN-CONTAINING PROTEIN"/>
    <property type="match status" value="1"/>
</dbReference>
<sequence length="121" mass="14018">MIMPSSHTISTGTNKHRRFKQKRKNAKKSMTTRFTRLKTEMELISKEQESIKEGQRQVREKFEAIEKECEQLRKETNQITQQSAITQIRLALIFGILKAREEGNFSKASHLAQLLRGITAS</sequence>
<keyword evidence="1" id="KW-0175">Coiled coil</keyword>
<evidence type="ECO:0000256" key="2">
    <source>
        <dbReference type="SAM" id="MobiDB-lite"/>
    </source>
</evidence>
<keyword evidence="3" id="KW-1185">Reference proteome</keyword>
<evidence type="ECO:0000313" key="4">
    <source>
        <dbReference type="RefSeq" id="XP_022751621.1"/>
    </source>
</evidence>
<feature type="region of interest" description="Disordered" evidence="2">
    <location>
        <begin position="1"/>
        <end position="30"/>
    </location>
</feature>
<name>A0A6P5ZGZ8_DURZI</name>
<dbReference type="PANTHER" id="PTHR48248:SF2">
    <property type="match status" value="1"/>
</dbReference>
<proteinExistence type="predicted"/>
<evidence type="ECO:0000256" key="1">
    <source>
        <dbReference type="SAM" id="Coils"/>
    </source>
</evidence>
<organism evidence="3 4">
    <name type="scientific">Durio zibethinus</name>
    <name type="common">Durian</name>
    <dbReference type="NCBI Taxonomy" id="66656"/>
    <lineage>
        <taxon>Eukaryota</taxon>
        <taxon>Viridiplantae</taxon>
        <taxon>Streptophyta</taxon>
        <taxon>Embryophyta</taxon>
        <taxon>Tracheophyta</taxon>
        <taxon>Spermatophyta</taxon>
        <taxon>Magnoliopsida</taxon>
        <taxon>eudicotyledons</taxon>
        <taxon>Gunneridae</taxon>
        <taxon>Pentapetalae</taxon>
        <taxon>rosids</taxon>
        <taxon>malvids</taxon>
        <taxon>Malvales</taxon>
        <taxon>Malvaceae</taxon>
        <taxon>Helicteroideae</taxon>
        <taxon>Durio</taxon>
    </lineage>
</organism>
<feature type="coiled-coil region" evidence="1">
    <location>
        <begin position="55"/>
        <end position="82"/>
    </location>
</feature>
<feature type="compositionally biased region" description="Polar residues" evidence="2">
    <location>
        <begin position="1"/>
        <end position="13"/>
    </location>
</feature>
<gene>
    <name evidence="4" type="primary">LOC111300250</name>
</gene>